<dbReference type="OMA" id="PDIKIYM"/>
<reference evidence="3 4" key="1">
    <citation type="journal article" date="2012" name="PLoS Pathog.">
        <title>Diverse lifestyles and strategies of plant pathogenesis encoded in the genomes of eighteen Dothideomycetes fungi.</title>
        <authorList>
            <person name="Ohm R.A."/>
            <person name="Feau N."/>
            <person name="Henrissat B."/>
            <person name="Schoch C.L."/>
            <person name="Horwitz B.A."/>
            <person name="Barry K.W."/>
            <person name="Condon B.J."/>
            <person name="Copeland A.C."/>
            <person name="Dhillon B."/>
            <person name="Glaser F."/>
            <person name="Hesse C.N."/>
            <person name="Kosti I."/>
            <person name="LaButti K."/>
            <person name="Lindquist E.A."/>
            <person name="Lucas S."/>
            <person name="Salamov A.A."/>
            <person name="Bradshaw R.E."/>
            <person name="Ciuffetti L."/>
            <person name="Hamelin R.C."/>
            <person name="Kema G.H.J."/>
            <person name="Lawrence C."/>
            <person name="Scott J.A."/>
            <person name="Spatafora J.W."/>
            <person name="Turgeon B.G."/>
            <person name="de Wit P.J.G.M."/>
            <person name="Zhong S."/>
            <person name="Goodwin S.B."/>
            <person name="Grigoriev I.V."/>
        </authorList>
    </citation>
    <scope>NUCLEOTIDE SEQUENCE [LARGE SCALE GENOMIC DNA]</scope>
    <source>
        <strain evidence="3 4">UAMH 10762</strain>
    </source>
</reference>
<dbReference type="RefSeq" id="XP_007671811.1">
    <property type="nucleotide sequence ID" value="XM_007673621.1"/>
</dbReference>
<proteinExistence type="predicted"/>
<dbReference type="EMBL" id="KB445550">
    <property type="protein sequence ID" value="EMD00627.1"/>
    <property type="molecule type" value="Genomic_DNA"/>
</dbReference>
<dbReference type="eggNOG" id="KOG2777">
    <property type="taxonomic scope" value="Eukaryota"/>
</dbReference>
<dbReference type="HOGENOM" id="CLU_005382_2_1_1"/>
<dbReference type="KEGG" id="bcom:BAUCODRAFT_51391"/>
<sequence length="405" mass="44246">PLPDAIAECVLSAFHALPAKCKPRTLASGRREWVPLAGIVLSKNLTCAALATGMKCLSHAKLPLVKGNVLHDSHAEVLAIRGFNRWLVDECAELARRGEQESDGQESRTNYDDDDNDTTEPQPFALRADVEIHMYASQAPCGDASMELIMSAQEDATPWSHPPDPDSMQGRGNFDRLGVVRRKPARPDAPVTWSKSCSDKLAMRQCTSLLSGSISLLVHPGRAYAATLVLPEGQYVETAVERAFAPTGRMKGAPLLAKEGWRGGYGFRGFEVLTTREEFEYSRERAALGDGGVEEEEAAAVGSNLSAIATLSGREEILINGVLQGRKQSDPRGASCVSRRRLWEDVCGVLDVVGSDSRGGDTVRGMRYSELKVSLRAREAVKRDVRRVALQGWRRNDGDDDWSLD</sequence>
<dbReference type="Pfam" id="PF02137">
    <property type="entry name" value="A_deamin"/>
    <property type="match status" value="1"/>
</dbReference>
<dbReference type="PANTHER" id="PTHR47803">
    <property type="entry name" value="TRNA-SPECIFIC ADENOSINE DEAMINASE 1"/>
    <property type="match status" value="1"/>
</dbReference>
<protein>
    <recommendedName>
        <fullName evidence="2">A to I editase domain-containing protein</fullName>
    </recommendedName>
</protein>
<dbReference type="PROSITE" id="PS50141">
    <property type="entry name" value="A_DEAMIN_EDITASE"/>
    <property type="match status" value="1"/>
</dbReference>
<name>M2MUM1_BAUPA</name>
<dbReference type="GO" id="GO:0043829">
    <property type="term" value="F:tRNA-specific adenosine-37 deaminase activity"/>
    <property type="evidence" value="ECO:0007669"/>
    <property type="project" value="TreeGrafter"/>
</dbReference>
<feature type="compositionally biased region" description="Basic and acidic residues" evidence="1">
    <location>
        <begin position="96"/>
        <end position="111"/>
    </location>
</feature>
<feature type="non-terminal residue" evidence="3">
    <location>
        <position position="1"/>
    </location>
</feature>
<accession>M2MUM1</accession>
<dbReference type="PANTHER" id="PTHR47803:SF1">
    <property type="entry name" value="TRNA-SPECIFIC ADENOSINE DEAMINASE 1"/>
    <property type="match status" value="1"/>
</dbReference>
<evidence type="ECO:0000313" key="3">
    <source>
        <dbReference type="EMBL" id="EMD00627.1"/>
    </source>
</evidence>
<evidence type="ECO:0000313" key="4">
    <source>
        <dbReference type="Proteomes" id="UP000011761"/>
    </source>
</evidence>
<dbReference type="OrthoDB" id="10268011at2759"/>
<organism evidence="3 4">
    <name type="scientific">Baudoinia panamericana (strain UAMH 10762)</name>
    <name type="common">Angels' share fungus</name>
    <name type="synonym">Baudoinia compniacensis (strain UAMH 10762)</name>
    <dbReference type="NCBI Taxonomy" id="717646"/>
    <lineage>
        <taxon>Eukaryota</taxon>
        <taxon>Fungi</taxon>
        <taxon>Dikarya</taxon>
        <taxon>Ascomycota</taxon>
        <taxon>Pezizomycotina</taxon>
        <taxon>Dothideomycetes</taxon>
        <taxon>Dothideomycetidae</taxon>
        <taxon>Mycosphaerellales</taxon>
        <taxon>Teratosphaeriaceae</taxon>
        <taxon>Baudoinia</taxon>
    </lineage>
</organism>
<feature type="non-terminal residue" evidence="3">
    <location>
        <position position="405"/>
    </location>
</feature>
<evidence type="ECO:0000256" key="1">
    <source>
        <dbReference type="SAM" id="MobiDB-lite"/>
    </source>
</evidence>
<dbReference type="GeneID" id="19115063"/>
<feature type="domain" description="A to I editase" evidence="2">
    <location>
        <begin position="49"/>
        <end position="220"/>
    </location>
</feature>
<dbReference type="Proteomes" id="UP000011761">
    <property type="component" value="Unassembled WGS sequence"/>
</dbReference>
<dbReference type="AlphaFoldDB" id="M2MUM1"/>
<dbReference type="GO" id="GO:0003723">
    <property type="term" value="F:RNA binding"/>
    <property type="evidence" value="ECO:0007669"/>
    <property type="project" value="InterPro"/>
</dbReference>
<dbReference type="SMART" id="SM00552">
    <property type="entry name" value="ADEAMc"/>
    <property type="match status" value="1"/>
</dbReference>
<gene>
    <name evidence="3" type="ORF">BAUCODRAFT_51391</name>
</gene>
<dbReference type="InterPro" id="IPR042935">
    <property type="entry name" value="Tad1"/>
</dbReference>
<dbReference type="GO" id="GO:0002100">
    <property type="term" value="P:tRNA wobble adenosine to inosine editing"/>
    <property type="evidence" value="ECO:0007669"/>
    <property type="project" value="InterPro"/>
</dbReference>
<dbReference type="STRING" id="717646.M2MUM1"/>
<keyword evidence="4" id="KW-1185">Reference proteome</keyword>
<dbReference type="InterPro" id="IPR002466">
    <property type="entry name" value="A_deamin"/>
</dbReference>
<evidence type="ECO:0000259" key="2">
    <source>
        <dbReference type="PROSITE" id="PS50141"/>
    </source>
</evidence>
<feature type="region of interest" description="Disordered" evidence="1">
    <location>
        <begin position="96"/>
        <end position="121"/>
    </location>
</feature>